<keyword evidence="8" id="KW-0238">DNA-binding</keyword>
<comment type="caution">
    <text evidence="14">The sequence shown here is derived from an EMBL/GenBank/DDBJ whole genome shotgun (WGS) entry which is preliminary data.</text>
</comment>
<evidence type="ECO:0000256" key="5">
    <source>
        <dbReference type="ARBA" id="ARBA00022771"/>
    </source>
</evidence>
<evidence type="ECO:0000256" key="2">
    <source>
        <dbReference type="ARBA" id="ARBA00006991"/>
    </source>
</evidence>
<dbReference type="InterPro" id="IPR013087">
    <property type="entry name" value="Znf_C2H2_type"/>
</dbReference>
<dbReference type="GO" id="GO:0000981">
    <property type="term" value="F:DNA-binding transcription factor activity, RNA polymerase II-specific"/>
    <property type="evidence" value="ECO:0007669"/>
    <property type="project" value="TreeGrafter"/>
</dbReference>
<comment type="subcellular location">
    <subcellularLocation>
        <location evidence="1">Nucleus</location>
    </subcellularLocation>
</comment>
<evidence type="ECO:0000256" key="3">
    <source>
        <dbReference type="ARBA" id="ARBA00022723"/>
    </source>
</evidence>
<proteinExistence type="inferred from homology"/>
<feature type="domain" description="C2H2-type" evidence="13">
    <location>
        <begin position="271"/>
        <end position="300"/>
    </location>
</feature>
<dbReference type="AlphaFoldDB" id="A0A9N8K3I2"/>
<feature type="compositionally biased region" description="Polar residues" evidence="12">
    <location>
        <begin position="211"/>
        <end position="235"/>
    </location>
</feature>
<organism evidence="14 15">
    <name type="scientific">Aureobasidium mustum</name>
    <dbReference type="NCBI Taxonomy" id="2773714"/>
    <lineage>
        <taxon>Eukaryota</taxon>
        <taxon>Fungi</taxon>
        <taxon>Dikarya</taxon>
        <taxon>Ascomycota</taxon>
        <taxon>Pezizomycotina</taxon>
        <taxon>Dothideomycetes</taxon>
        <taxon>Dothideomycetidae</taxon>
        <taxon>Dothideales</taxon>
        <taxon>Saccotheciaceae</taxon>
        <taxon>Aureobasidium</taxon>
    </lineage>
</organism>
<keyword evidence="10" id="KW-0539">Nucleus</keyword>
<dbReference type="Proteomes" id="UP000714618">
    <property type="component" value="Unassembled WGS sequence"/>
</dbReference>
<keyword evidence="9" id="KW-0804">Transcription</keyword>
<evidence type="ECO:0000313" key="15">
    <source>
        <dbReference type="Proteomes" id="UP000714618"/>
    </source>
</evidence>
<keyword evidence="3" id="KW-0479">Metal-binding</keyword>
<dbReference type="OrthoDB" id="427030at2759"/>
<dbReference type="GO" id="GO:0000978">
    <property type="term" value="F:RNA polymerase II cis-regulatory region sequence-specific DNA binding"/>
    <property type="evidence" value="ECO:0007669"/>
    <property type="project" value="TreeGrafter"/>
</dbReference>
<keyword evidence="6" id="KW-0862">Zinc</keyword>
<dbReference type="FunFam" id="3.30.160.60:FF:001480">
    <property type="entry name" value="Si:cabz01071911.3"/>
    <property type="match status" value="1"/>
</dbReference>
<evidence type="ECO:0000256" key="11">
    <source>
        <dbReference type="PROSITE-ProRule" id="PRU00042"/>
    </source>
</evidence>
<dbReference type="PROSITE" id="PS50157">
    <property type="entry name" value="ZINC_FINGER_C2H2_2"/>
    <property type="match status" value="4"/>
</dbReference>
<evidence type="ECO:0000256" key="1">
    <source>
        <dbReference type="ARBA" id="ARBA00004123"/>
    </source>
</evidence>
<evidence type="ECO:0000256" key="6">
    <source>
        <dbReference type="ARBA" id="ARBA00022833"/>
    </source>
</evidence>
<dbReference type="Gene3D" id="3.30.160.60">
    <property type="entry name" value="Classic Zinc Finger"/>
    <property type="match status" value="4"/>
</dbReference>
<evidence type="ECO:0000256" key="10">
    <source>
        <dbReference type="ARBA" id="ARBA00023242"/>
    </source>
</evidence>
<feature type="region of interest" description="Disordered" evidence="12">
    <location>
        <begin position="136"/>
        <end position="158"/>
    </location>
</feature>
<evidence type="ECO:0000259" key="13">
    <source>
        <dbReference type="PROSITE" id="PS50157"/>
    </source>
</evidence>
<accession>A0A9N8K3I2</accession>
<gene>
    <name evidence="14" type="ORF">AWRI4233_LOCUS6085</name>
</gene>
<dbReference type="GO" id="GO:0005634">
    <property type="term" value="C:nucleus"/>
    <property type="evidence" value="ECO:0007669"/>
    <property type="project" value="UniProtKB-SubCell"/>
</dbReference>
<dbReference type="GO" id="GO:0008270">
    <property type="term" value="F:zinc ion binding"/>
    <property type="evidence" value="ECO:0007669"/>
    <property type="project" value="UniProtKB-KW"/>
</dbReference>
<comment type="similarity">
    <text evidence="2">Belongs to the krueppel C2H2-type zinc-finger protein family.</text>
</comment>
<evidence type="ECO:0000256" key="9">
    <source>
        <dbReference type="ARBA" id="ARBA00023163"/>
    </source>
</evidence>
<keyword evidence="15" id="KW-1185">Reference proteome</keyword>
<feature type="domain" description="C2H2-type" evidence="13">
    <location>
        <begin position="301"/>
        <end position="328"/>
    </location>
</feature>
<sequence length="474" mass="53423">MAAVLSQPTAGSLLGRRRVSNPQYSPSMVSYMPTYDMSLKNSMAQQHQGQPPMSTSHFIPIQTGPEMDAMMDINAYSQPSMVSNPMAYHNTMPMDHSYTNYHMANTFNGGMPVMPLEPMPQWQTYDHMSMQQPPLLSHMRSESQSSIESCPPLIKSEDEQSPILPSQVFFNTPAYSSVQTDNSSSAGSDDIPTTASSTDIDALMKAIQSKVTNGSEQTNKPVLREQQQAEASSPSKPRKRYQCSMPDCNKSFYQKTHLEIHTRAHTGVKPFVCKEPSCGQRFSQLGNLKTHERRHTGERPYSCELCGKTFAQRGNVRAHKIVHTAAKPFTCRLDECNKQFTQLGNLKSHQNKFHQETIRRLRQTFENLHEGDHVNSWEKAMWDYFTGLYKNCNKGIKGRGKDRRISTTGLGIKYEDEDLDHRRNSYASISSVSSGYSMANGMEHLNMGVSSSMPEQPTFSSPVYMVPQEHRASF</sequence>
<reference evidence="14" key="1">
    <citation type="submission" date="2020-06" db="EMBL/GenBank/DDBJ databases">
        <authorList>
            <person name="Onetto C."/>
        </authorList>
    </citation>
    <scope>NUCLEOTIDE SEQUENCE</scope>
</reference>
<evidence type="ECO:0000313" key="14">
    <source>
        <dbReference type="EMBL" id="CAD0097153.1"/>
    </source>
</evidence>
<dbReference type="PANTHER" id="PTHR23235">
    <property type="entry name" value="KRUEPPEL-LIKE TRANSCRIPTION FACTOR"/>
    <property type="match status" value="1"/>
</dbReference>
<name>A0A9N8K3I2_9PEZI</name>
<dbReference type="FunFam" id="3.30.160.60:FF:002343">
    <property type="entry name" value="Zinc finger protein 33A"/>
    <property type="match status" value="1"/>
</dbReference>
<protein>
    <recommendedName>
        <fullName evidence="13">C2H2-type domain-containing protein</fullName>
    </recommendedName>
</protein>
<evidence type="ECO:0000256" key="12">
    <source>
        <dbReference type="SAM" id="MobiDB-lite"/>
    </source>
</evidence>
<keyword evidence="4" id="KW-0677">Repeat</keyword>
<dbReference type="FunFam" id="3.30.160.60:FF:002157">
    <property type="entry name" value="Transcription factor"/>
    <property type="match status" value="1"/>
</dbReference>
<dbReference type="EMBL" id="CAIJEO010000007">
    <property type="protein sequence ID" value="CAD0097153.1"/>
    <property type="molecule type" value="Genomic_DNA"/>
</dbReference>
<feature type="domain" description="C2H2-type" evidence="13">
    <location>
        <begin position="241"/>
        <end position="270"/>
    </location>
</feature>
<feature type="region of interest" description="Disordered" evidence="12">
    <location>
        <begin position="177"/>
        <end position="196"/>
    </location>
</feature>
<keyword evidence="5 11" id="KW-0863">Zinc-finger</keyword>
<keyword evidence="7" id="KW-0805">Transcription regulation</keyword>
<evidence type="ECO:0000256" key="8">
    <source>
        <dbReference type="ARBA" id="ARBA00023125"/>
    </source>
</evidence>
<evidence type="ECO:0000256" key="4">
    <source>
        <dbReference type="ARBA" id="ARBA00022737"/>
    </source>
</evidence>
<dbReference type="PROSITE" id="PS00028">
    <property type="entry name" value="ZINC_FINGER_C2H2_1"/>
    <property type="match status" value="4"/>
</dbReference>
<evidence type="ECO:0000256" key="7">
    <source>
        <dbReference type="ARBA" id="ARBA00023015"/>
    </source>
</evidence>
<feature type="region of interest" description="Disordered" evidence="12">
    <location>
        <begin position="211"/>
        <end position="242"/>
    </location>
</feature>
<dbReference type="SUPFAM" id="SSF57667">
    <property type="entry name" value="beta-beta-alpha zinc fingers"/>
    <property type="match status" value="2"/>
</dbReference>
<feature type="domain" description="C2H2-type" evidence="13">
    <location>
        <begin position="329"/>
        <end position="354"/>
    </location>
</feature>
<dbReference type="PANTHER" id="PTHR23235:SF120">
    <property type="entry name" value="KRUPPEL-LIKE FACTOR 15"/>
    <property type="match status" value="1"/>
</dbReference>
<dbReference type="InterPro" id="IPR036236">
    <property type="entry name" value="Znf_C2H2_sf"/>
</dbReference>
<dbReference type="Pfam" id="PF00096">
    <property type="entry name" value="zf-C2H2"/>
    <property type="match status" value="4"/>
</dbReference>
<dbReference type="SMART" id="SM00355">
    <property type="entry name" value="ZnF_C2H2"/>
    <property type="match status" value="4"/>
</dbReference>